<dbReference type="InterPro" id="IPR020811">
    <property type="entry name" value="Enolase_N"/>
</dbReference>
<dbReference type="InterPro" id="IPR000941">
    <property type="entry name" value="Enolase"/>
</dbReference>
<dbReference type="PANTHER" id="PTHR11902:SF1">
    <property type="entry name" value="ENOLASE"/>
    <property type="match status" value="1"/>
</dbReference>
<dbReference type="FunFam" id="3.30.390.10:FF:000001">
    <property type="entry name" value="Enolase"/>
    <property type="match status" value="1"/>
</dbReference>
<evidence type="ECO:0000256" key="1">
    <source>
        <dbReference type="ARBA" id="ARBA00001946"/>
    </source>
</evidence>
<dbReference type="PANTHER" id="PTHR11902">
    <property type="entry name" value="ENOLASE"/>
    <property type="match status" value="1"/>
</dbReference>
<sequence length="133" mass="14213">MTIQKVHAREIVDSRGNPTVEVEITTDKGMFRSAVPSGASTGAHEACELRDDDKSRYCGKGCLQAVKNVNTIIAPGLIGKDELKQAELDKMMCDLDGTKNKSKLGANAILGCSMAISKAAAARRGIPLYKYIA</sequence>
<dbReference type="EMBL" id="GDHC01021028">
    <property type="protein sequence ID" value="JAP97600.1"/>
    <property type="molecule type" value="Transcribed_RNA"/>
</dbReference>
<keyword evidence="4" id="KW-0460">Magnesium</keyword>
<dbReference type="GO" id="GO:0006096">
    <property type="term" value="P:glycolytic process"/>
    <property type="evidence" value="ECO:0007669"/>
    <property type="project" value="UniProtKB-KW"/>
</dbReference>
<dbReference type="GO" id="GO:0000015">
    <property type="term" value="C:phosphopyruvate hydratase complex"/>
    <property type="evidence" value="ECO:0007669"/>
    <property type="project" value="InterPro"/>
</dbReference>
<keyword evidence="5" id="KW-0324">Glycolysis</keyword>
<comment type="cofactor">
    <cofactor evidence="1">
        <name>Mg(2+)</name>
        <dbReference type="ChEBI" id="CHEBI:18420"/>
    </cofactor>
</comment>
<proteinExistence type="predicted"/>
<dbReference type="PRINTS" id="PR00148">
    <property type="entry name" value="ENOLASE"/>
</dbReference>
<protein>
    <recommendedName>
        <fullName evidence="3">Enolase</fullName>
        <ecNumber evidence="2">4.2.1.11</ecNumber>
    </recommendedName>
</protein>
<evidence type="ECO:0000259" key="7">
    <source>
        <dbReference type="SMART" id="SM01193"/>
    </source>
</evidence>
<dbReference type="InterPro" id="IPR029017">
    <property type="entry name" value="Enolase-like_N"/>
</dbReference>
<dbReference type="SUPFAM" id="SSF54826">
    <property type="entry name" value="Enolase N-terminal domain-like"/>
    <property type="match status" value="1"/>
</dbReference>
<name>A0A146KM26_LYGHE</name>
<accession>A0A146KM26</accession>
<organism evidence="8">
    <name type="scientific">Lygus hesperus</name>
    <name type="common">Western plant bug</name>
    <dbReference type="NCBI Taxonomy" id="30085"/>
    <lineage>
        <taxon>Eukaryota</taxon>
        <taxon>Metazoa</taxon>
        <taxon>Ecdysozoa</taxon>
        <taxon>Arthropoda</taxon>
        <taxon>Hexapoda</taxon>
        <taxon>Insecta</taxon>
        <taxon>Pterygota</taxon>
        <taxon>Neoptera</taxon>
        <taxon>Paraneoptera</taxon>
        <taxon>Hemiptera</taxon>
        <taxon>Heteroptera</taxon>
        <taxon>Panheteroptera</taxon>
        <taxon>Cimicomorpha</taxon>
        <taxon>Miridae</taxon>
        <taxon>Mirini</taxon>
        <taxon>Lygus</taxon>
    </lineage>
</organism>
<dbReference type="AlphaFoldDB" id="A0A146KM26"/>
<evidence type="ECO:0000313" key="8">
    <source>
        <dbReference type="EMBL" id="JAP97600.1"/>
    </source>
</evidence>
<dbReference type="GO" id="GO:0004634">
    <property type="term" value="F:phosphopyruvate hydratase activity"/>
    <property type="evidence" value="ECO:0007669"/>
    <property type="project" value="UniProtKB-EC"/>
</dbReference>
<dbReference type="EC" id="4.2.1.11" evidence="2"/>
<feature type="domain" description="Enolase N-terminal" evidence="7">
    <location>
        <begin position="3"/>
        <end position="132"/>
    </location>
</feature>
<evidence type="ECO:0000256" key="5">
    <source>
        <dbReference type="ARBA" id="ARBA00023152"/>
    </source>
</evidence>
<reference evidence="8" key="1">
    <citation type="journal article" date="2016" name="Gigascience">
        <title>De novo construction of an expanded transcriptome assembly for the western tarnished plant bug, Lygus hesperus.</title>
        <authorList>
            <person name="Tassone E.E."/>
            <person name="Geib S.M."/>
            <person name="Hall B."/>
            <person name="Fabrick J.A."/>
            <person name="Brent C.S."/>
            <person name="Hull J.J."/>
        </authorList>
    </citation>
    <scope>NUCLEOTIDE SEQUENCE</scope>
</reference>
<dbReference type="Pfam" id="PF03952">
    <property type="entry name" value="Enolase_N"/>
    <property type="match status" value="1"/>
</dbReference>
<gene>
    <name evidence="8" type="primary">ENL-1_1</name>
    <name evidence="8" type="ORF">g.18495</name>
</gene>
<evidence type="ECO:0000256" key="6">
    <source>
        <dbReference type="ARBA" id="ARBA00023239"/>
    </source>
</evidence>
<dbReference type="Gene3D" id="3.30.390.10">
    <property type="entry name" value="Enolase-like, N-terminal domain"/>
    <property type="match status" value="1"/>
</dbReference>
<evidence type="ECO:0000256" key="4">
    <source>
        <dbReference type="ARBA" id="ARBA00022842"/>
    </source>
</evidence>
<keyword evidence="6" id="KW-0456">Lyase</keyword>
<evidence type="ECO:0000256" key="2">
    <source>
        <dbReference type="ARBA" id="ARBA00012058"/>
    </source>
</evidence>
<dbReference type="GO" id="GO:0000287">
    <property type="term" value="F:magnesium ion binding"/>
    <property type="evidence" value="ECO:0007669"/>
    <property type="project" value="InterPro"/>
</dbReference>
<evidence type="ECO:0000256" key="3">
    <source>
        <dbReference type="ARBA" id="ARBA00017068"/>
    </source>
</evidence>
<dbReference type="SMART" id="SM01193">
    <property type="entry name" value="Enolase_N"/>
    <property type="match status" value="1"/>
</dbReference>